<evidence type="ECO:0000256" key="4">
    <source>
        <dbReference type="ARBA" id="ARBA00022989"/>
    </source>
</evidence>
<dbReference type="InterPro" id="IPR001123">
    <property type="entry name" value="LeuE-type"/>
</dbReference>
<dbReference type="Proteomes" id="UP000623795">
    <property type="component" value="Unassembled WGS sequence"/>
</dbReference>
<keyword evidence="8" id="KW-1185">Reference proteome</keyword>
<dbReference type="EMBL" id="WTVN01000005">
    <property type="protein sequence ID" value="NMG43108.1"/>
    <property type="molecule type" value="Genomic_DNA"/>
</dbReference>
<evidence type="ECO:0000256" key="2">
    <source>
        <dbReference type="ARBA" id="ARBA00022475"/>
    </source>
</evidence>
<evidence type="ECO:0000256" key="5">
    <source>
        <dbReference type="ARBA" id="ARBA00023136"/>
    </source>
</evidence>
<keyword evidence="4 6" id="KW-1133">Transmembrane helix</keyword>
<evidence type="ECO:0000313" key="7">
    <source>
        <dbReference type="EMBL" id="NMG43108.1"/>
    </source>
</evidence>
<dbReference type="Pfam" id="PF01810">
    <property type="entry name" value="LysE"/>
    <property type="match status" value="1"/>
</dbReference>
<comment type="subcellular location">
    <subcellularLocation>
        <location evidence="1">Cell membrane</location>
        <topology evidence="1">Multi-pass membrane protein</topology>
    </subcellularLocation>
</comment>
<organism evidence="7 8">
    <name type="scientific">Aromatoleum toluvorans</name>
    <dbReference type="NCBI Taxonomy" id="92002"/>
    <lineage>
        <taxon>Bacteria</taxon>
        <taxon>Pseudomonadati</taxon>
        <taxon>Pseudomonadota</taxon>
        <taxon>Betaproteobacteria</taxon>
        <taxon>Rhodocyclales</taxon>
        <taxon>Rhodocyclaceae</taxon>
        <taxon>Aromatoleum</taxon>
    </lineage>
</organism>
<evidence type="ECO:0000313" key="8">
    <source>
        <dbReference type="Proteomes" id="UP000623795"/>
    </source>
</evidence>
<evidence type="ECO:0000256" key="6">
    <source>
        <dbReference type="SAM" id="Phobius"/>
    </source>
</evidence>
<name>A0ABX1PUS6_9RHOO</name>
<feature type="transmembrane region" description="Helical" evidence="6">
    <location>
        <begin position="150"/>
        <end position="175"/>
    </location>
</feature>
<evidence type="ECO:0000256" key="1">
    <source>
        <dbReference type="ARBA" id="ARBA00004651"/>
    </source>
</evidence>
<feature type="transmembrane region" description="Helical" evidence="6">
    <location>
        <begin position="113"/>
        <end position="138"/>
    </location>
</feature>
<feature type="transmembrane region" description="Helical" evidence="6">
    <location>
        <begin position="187"/>
        <end position="205"/>
    </location>
</feature>
<gene>
    <name evidence="7" type="ORF">GPA22_05110</name>
</gene>
<sequence length="208" mass="21698">MTSIETTLAFFAVSVLLGAAPGPDNLFVLMQSAMRGRRAGMLVVLGLCTGLLGHTAAVAVGLAAVFAASATAFTVLKFAGAAYLAWLAWQVLTAPDGGDPTVGAAAPDGWRMYVRGIVMNLTNPKVILFFLAFLPQFVEAGAGPVALQVMWLGFVFIVATLLTFGAIALFAASIGQRLRRSATARRVLNKSAGLVFLGLAARLVLAER</sequence>
<feature type="transmembrane region" description="Helical" evidence="6">
    <location>
        <begin position="72"/>
        <end position="92"/>
    </location>
</feature>
<comment type="caution">
    <text evidence="7">The sequence shown here is derived from an EMBL/GenBank/DDBJ whole genome shotgun (WGS) entry which is preliminary data.</text>
</comment>
<reference evidence="7 8" key="1">
    <citation type="submission" date="2019-12" db="EMBL/GenBank/DDBJ databases">
        <title>Comparative genomics gives insights into the taxonomy of the Azoarcus-Aromatoleum group and reveals separate origins of nif in the plant-associated Azoarcus and non-plant-associated Aromatoleum sub-groups.</title>
        <authorList>
            <person name="Lafos M."/>
            <person name="Maluk M."/>
            <person name="Batista M."/>
            <person name="Junghare M."/>
            <person name="Carmona M."/>
            <person name="Faoro H."/>
            <person name="Cruz L.M."/>
            <person name="Battistoni F."/>
            <person name="De Souza E."/>
            <person name="Pedrosa F."/>
            <person name="Chen W.-M."/>
            <person name="Poole P.S."/>
            <person name="Dixon R.A."/>
            <person name="James E.K."/>
        </authorList>
    </citation>
    <scope>NUCLEOTIDE SEQUENCE [LARGE SCALE GENOMIC DNA]</scope>
    <source>
        <strain evidence="7 8">Td21</strain>
    </source>
</reference>
<feature type="transmembrane region" description="Helical" evidence="6">
    <location>
        <begin position="42"/>
        <end position="66"/>
    </location>
</feature>
<dbReference type="PANTHER" id="PTHR30086:SF20">
    <property type="entry name" value="ARGININE EXPORTER PROTEIN ARGO-RELATED"/>
    <property type="match status" value="1"/>
</dbReference>
<dbReference type="RefSeq" id="WP_169255023.1">
    <property type="nucleotide sequence ID" value="NZ_WTVN01000005.1"/>
</dbReference>
<proteinExistence type="predicted"/>
<dbReference type="PANTHER" id="PTHR30086">
    <property type="entry name" value="ARGININE EXPORTER PROTEIN ARGO"/>
    <property type="match status" value="1"/>
</dbReference>
<accession>A0ABX1PUS6</accession>
<keyword evidence="3 6" id="KW-0812">Transmembrane</keyword>
<evidence type="ECO:0000256" key="3">
    <source>
        <dbReference type="ARBA" id="ARBA00022692"/>
    </source>
</evidence>
<keyword evidence="2" id="KW-1003">Cell membrane</keyword>
<protein>
    <submittedName>
        <fullName evidence="7">LysE family transporter</fullName>
    </submittedName>
</protein>
<keyword evidence="5 6" id="KW-0472">Membrane</keyword>
<feature type="transmembrane region" description="Helical" evidence="6">
    <location>
        <begin position="6"/>
        <end position="30"/>
    </location>
</feature>
<dbReference type="PIRSF" id="PIRSF006324">
    <property type="entry name" value="LeuE"/>
    <property type="match status" value="1"/>
</dbReference>